<gene>
    <name evidence="1" type="ORF">M5D45_00095</name>
</gene>
<accession>A0AAE9HYX9</accession>
<reference evidence="1" key="1">
    <citation type="journal article" date="2022" name="Microbiol. Resour. Announc.">
        <title>Genome Sequence of Cupriavidus campinensis Strain G5, a Member of a Bacterial Consortium Capable of Polyethylene Degradation.</title>
        <authorList>
            <person name="Schneider B."/>
            <person name="Pfeiffer F."/>
            <person name="Dyall-Smith M."/>
            <person name="Kunte H.J."/>
        </authorList>
    </citation>
    <scope>NUCLEOTIDE SEQUENCE</scope>
    <source>
        <strain evidence="1">G5</strain>
    </source>
</reference>
<dbReference type="KEGG" id="ccam:M5D45_00095"/>
<organism evidence="1 2">
    <name type="scientific">Cupriavidus campinensis</name>
    <dbReference type="NCBI Taxonomy" id="151783"/>
    <lineage>
        <taxon>Bacteria</taxon>
        <taxon>Pseudomonadati</taxon>
        <taxon>Pseudomonadota</taxon>
        <taxon>Betaproteobacteria</taxon>
        <taxon>Burkholderiales</taxon>
        <taxon>Burkholderiaceae</taxon>
        <taxon>Cupriavidus</taxon>
    </lineage>
</organism>
<dbReference type="RefSeq" id="WP_250024962.1">
    <property type="nucleotide sequence ID" value="NZ_CP097330.1"/>
</dbReference>
<name>A0AAE9HYX9_9BURK</name>
<protein>
    <submittedName>
        <fullName evidence="1">TniQ family protein</fullName>
    </submittedName>
</protein>
<dbReference type="AlphaFoldDB" id="A0AAE9HYX9"/>
<evidence type="ECO:0000313" key="2">
    <source>
        <dbReference type="Proteomes" id="UP001056132"/>
    </source>
</evidence>
<dbReference type="EMBL" id="CP097330">
    <property type="protein sequence ID" value="URF04309.1"/>
    <property type="molecule type" value="Genomic_DNA"/>
</dbReference>
<sequence>MSLVVTYAPRDDESGFGYYRALAAANVLSNWRELAGLAGVQRNRGALFAHSEFVAGQLGLESEWTHFAGQQEAVCRSWGRLHRVQTDAVCPACLAAAEYMRHYWGHTYVTTCADHRILLIDRCSDCGEFLSPNRYHIGQCDCGQDLRMLPRIASTRAQHWLSTLIASAGKQSGGIEPMLRSVDINTLCQVARTLCLHADPTMPALRRGAALPTSIAEAIDLLAPLDSLLGDWPAGFQSHVEKRIAAGKPDARTLNTLLGSWYIGLRKLCQGTALEPFLKIIIEVAAVRFDGALGLDSAKALVEDVTEYVRLADAAKTIGVSVSHMHDTVQAGKCGYRTRRAGTRGLLYEIPQEEVARIQEQRSEWMTGSEACELAGVSPSVLEHMMAAGVVRSDVNWRQDIFKGGVVERRSILELVERIREAADLVGRPEDERVVWAGLTSRRMGDRQAIQSLMQAIAEGKVKAVVRGRKLGDMAFLRADVASYFGTPLLEAGMSIQQLSKFTGWKWESISHWIAEGLLDSHSIVLRGQPCRVVLPHQLLAFRQTYVPLADLARGMGTKSSALSRLLSGIELVGAQQLPSGAARGGLIRVAELGRLAVLGARAGHDLFISTSPVQWTGA</sequence>
<reference evidence="1" key="2">
    <citation type="submission" date="2022-05" db="EMBL/GenBank/DDBJ databases">
        <authorList>
            <person name="Kunte H.-J."/>
        </authorList>
    </citation>
    <scope>NUCLEOTIDE SEQUENCE</scope>
    <source>
        <strain evidence="1">G5</strain>
    </source>
</reference>
<dbReference type="Proteomes" id="UP001056132">
    <property type="component" value="Chromosome 1"/>
</dbReference>
<evidence type="ECO:0000313" key="1">
    <source>
        <dbReference type="EMBL" id="URF04309.1"/>
    </source>
</evidence>
<proteinExistence type="predicted"/>